<protein>
    <submittedName>
        <fullName evidence="2">Autotransporter outer membrane beta-barrel domain-containing protein</fullName>
    </submittedName>
</protein>
<dbReference type="Proteomes" id="UP001221546">
    <property type="component" value="Chromosome"/>
</dbReference>
<dbReference type="Gene3D" id="2.160.20.20">
    <property type="match status" value="2"/>
</dbReference>
<sequence>MTVTASGTINTGTTGGDPGIGLRAINGGVIQSFSPLTVITGGANAIGAQALGGSQINIFSGSSIKTSGVNADGLVSSGAGSIVTATDTTVTLLTSGFGAIAGSGGAIALSGVSIVAPNTGVTALGVGTVTMANGSVTSSGVNSGAVVANGASATISATGTAILGTAAGTRGVLAVNGGQVALSDVSVTSTGGGTAVQAFSVGKVTLNNSTVTADSGNALHATVGPNVLITANGTDIVTTGTGANGALVQSGAAINITGGSTITTNGPTSHGALVSNASLAISDSTVTALGAGSDAIRATSGASSVSIERSTLRAAQGVGISALGGTLNATVTSSSIVGGPLAFRAINNSVLNLTADGSILTGTALTASGSTTNVALQSGTTWNVTDDSNVTNLVNDPSLIRFTAPVGDPTLLSSYKTITVVNYTGRGGVIGLNTYLDTDGSPSDRLIINGGTATGNSLLRIANTGGGGALTTGNGILVVDTINGGTTAPGTFALAGTVAAGPYEYHLFRSSVDSSNDQAWYLRSTINCALTPSDPVCQGPTPPPPGPVPDFRPETSFYAAIPSLALLYGRNLLDTLHERVGDEEDIRGRGDLHQVTPNTGMWGRIIGATGQQNTDPAGIFGAGPQYKYDFLGLQGGQDLWRAEHADGSRDHAGVYFAVGGARGHVTHFDGALGTDSFQAYTIGGYWTHFGPTGWYVDTVLQGTYYDVLGGVSQAPGGQQITTNGRAIAASLEGGYRFNLPQGYFIEPQAQLVYQNIDLSGAQDMAAQIRFSNVDSLAGRIGARFGRTFALDDAQAGGFARTVTAWLRPNFWHEFRGNPLTQFSSDTGFIPFNSSLGGSWGELNAGVSGQLNRFTTLFANGSYQQRFEGKTYAYEGKLGIRINW</sequence>
<dbReference type="Pfam" id="PF03797">
    <property type="entry name" value="Autotransporter"/>
    <property type="match status" value="1"/>
</dbReference>
<dbReference type="RefSeq" id="WP_076826105.1">
    <property type="nucleotide sequence ID" value="NZ_CP121646.1"/>
</dbReference>
<dbReference type="Gene3D" id="2.40.128.130">
    <property type="entry name" value="Autotransporter beta-domain"/>
    <property type="match status" value="1"/>
</dbReference>
<proteinExistence type="predicted"/>
<dbReference type="CDD" id="cd01344">
    <property type="entry name" value="PL2_Passenger_AT"/>
    <property type="match status" value="1"/>
</dbReference>
<dbReference type="Pfam" id="PF18883">
    <property type="entry name" value="AC_1"/>
    <property type="match status" value="1"/>
</dbReference>
<evidence type="ECO:0000313" key="3">
    <source>
        <dbReference type="Proteomes" id="UP001221546"/>
    </source>
</evidence>
<dbReference type="InterPro" id="IPR006315">
    <property type="entry name" value="OM_autotransptr_brl_dom"/>
</dbReference>
<keyword evidence="3" id="KW-1185">Reference proteome</keyword>
<dbReference type="InterPro" id="IPR005546">
    <property type="entry name" value="Autotransporte_beta"/>
</dbReference>
<dbReference type="SMART" id="SM00869">
    <property type="entry name" value="Autotransporter"/>
    <property type="match status" value="1"/>
</dbReference>
<dbReference type="NCBIfam" id="TIGR01414">
    <property type="entry name" value="autotrans_barl"/>
    <property type="match status" value="1"/>
</dbReference>
<dbReference type="PROSITE" id="PS51208">
    <property type="entry name" value="AUTOTRANSPORTER"/>
    <property type="match status" value="1"/>
</dbReference>
<dbReference type="InterPro" id="IPR012332">
    <property type="entry name" value="Autotransporter_pectin_lyase_C"/>
</dbReference>
<dbReference type="InterPro" id="IPR036709">
    <property type="entry name" value="Autotransporte_beta_dom_sf"/>
</dbReference>
<dbReference type="InterPro" id="IPR043990">
    <property type="entry name" value="AC_1"/>
</dbReference>
<organism evidence="2 3">
    <name type="scientific">Bradyrhizobium brasilense</name>
    <dbReference type="NCBI Taxonomy" id="1419277"/>
    <lineage>
        <taxon>Bacteria</taxon>
        <taxon>Pseudomonadati</taxon>
        <taxon>Pseudomonadota</taxon>
        <taxon>Alphaproteobacteria</taxon>
        <taxon>Hyphomicrobiales</taxon>
        <taxon>Nitrobacteraceae</taxon>
        <taxon>Bradyrhizobium</taxon>
    </lineage>
</organism>
<dbReference type="InterPro" id="IPR011050">
    <property type="entry name" value="Pectin_lyase_fold/virulence"/>
</dbReference>
<feature type="domain" description="Autotransporter" evidence="1">
    <location>
        <begin position="594"/>
        <end position="883"/>
    </location>
</feature>
<name>A0ABY8JNT3_9BRAD</name>
<dbReference type="SUPFAM" id="SSF103515">
    <property type="entry name" value="Autotransporter"/>
    <property type="match status" value="1"/>
</dbReference>
<accession>A0ABY8JNT3</accession>
<evidence type="ECO:0000259" key="1">
    <source>
        <dbReference type="PROSITE" id="PS51208"/>
    </source>
</evidence>
<gene>
    <name evidence="2" type="ORF">QA636_09265</name>
</gene>
<dbReference type="EMBL" id="CP121646">
    <property type="protein sequence ID" value="WFU65683.1"/>
    <property type="molecule type" value="Genomic_DNA"/>
</dbReference>
<dbReference type="SUPFAM" id="SSF51126">
    <property type="entry name" value="Pectin lyase-like"/>
    <property type="match status" value="1"/>
</dbReference>
<reference evidence="2 3" key="1">
    <citation type="submission" date="2023-04" db="EMBL/GenBank/DDBJ databases">
        <title>Australian commercial rhizobial inoculants.</title>
        <authorList>
            <person name="Kohlmeier M.G."/>
            <person name="O'Hara G.W."/>
            <person name="Colombi E."/>
            <person name="Ramsay J.P."/>
            <person name="Terpolilli J."/>
        </authorList>
    </citation>
    <scope>NUCLEOTIDE SEQUENCE [LARGE SCALE GENOMIC DNA]</scope>
    <source>
        <strain evidence="2 3">CB627</strain>
    </source>
</reference>
<evidence type="ECO:0000313" key="2">
    <source>
        <dbReference type="EMBL" id="WFU65683.1"/>
    </source>
</evidence>